<dbReference type="SMART" id="SM00306">
    <property type="entry name" value="HintN"/>
    <property type="match status" value="1"/>
</dbReference>
<keyword evidence="13" id="KW-0342">GTP-binding</keyword>
<keyword evidence="9" id="KW-0378">Hydrolase</keyword>
<organism evidence="18">
    <name type="scientific">mine drainage metagenome</name>
    <dbReference type="NCBI Taxonomy" id="410659"/>
    <lineage>
        <taxon>unclassified sequences</taxon>
        <taxon>metagenomes</taxon>
        <taxon>ecological metagenomes</taxon>
    </lineage>
</organism>
<dbReference type="FunFam" id="3.90.1860.10:FF:000001">
    <property type="entry name" value="tRNA-splicing ligase RtcB homolog"/>
    <property type="match status" value="1"/>
</dbReference>
<evidence type="ECO:0000256" key="7">
    <source>
        <dbReference type="ARBA" id="ARBA00022741"/>
    </source>
</evidence>
<evidence type="ECO:0000256" key="6">
    <source>
        <dbReference type="ARBA" id="ARBA00022723"/>
    </source>
</evidence>
<dbReference type="EC" id="6.5.1.8" evidence="3"/>
<keyword evidence="11" id="KW-0404">Intron homing</keyword>
<evidence type="ECO:0000256" key="16">
    <source>
        <dbReference type="ARBA" id="ARBA00049514"/>
    </source>
</evidence>
<reference evidence="18" key="1">
    <citation type="submission" date="2013-08" db="EMBL/GenBank/DDBJ databases">
        <authorList>
            <person name="Mendez C."/>
            <person name="Richter M."/>
            <person name="Ferrer M."/>
            <person name="Sanchez J."/>
        </authorList>
    </citation>
    <scope>NUCLEOTIDE SEQUENCE</scope>
</reference>
<protein>
    <recommendedName>
        <fullName evidence="3">3'-phosphate/5'-hydroxy nucleic acid ligase</fullName>
        <ecNumber evidence="3">6.5.1.8</ecNumber>
    </recommendedName>
</protein>
<accession>T1AZD3</accession>
<dbReference type="PRINTS" id="PR00379">
    <property type="entry name" value="INTEIN"/>
</dbReference>
<dbReference type="GO" id="GO:0003972">
    <property type="term" value="F:RNA ligase (ATP) activity"/>
    <property type="evidence" value="ECO:0007669"/>
    <property type="project" value="TreeGrafter"/>
</dbReference>
<dbReference type="Gene3D" id="2.170.16.10">
    <property type="entry name" value="Hedgehog/Intein (Hint) domain"/>
    <property type="match status" value="1"/>
</dbReference>
<keyword evidence="5" id="KW-0540">Nuclease</keyword>
<keyword evidence="6" id="KW-0479">Metal-binding</keyword>
<evidence type="ECO:0000313" key="18">
    <source>
        <dbReference type="EMBL" id="EQD65941.1"/>
    </source>
</evidence>
<dbReference type="GO" id="GO:0016539">
    <property type="term" value="P:intein-mediated protein splicing"/>
    <property type="evidence" value="ECO:0007669"/>
    <property type="project" value="InterPro"/>
</dbReference>
<evidence type="ECO:0000256" key="9">
    <source>
        <dbReference type="ARBA" id="ARBA00022801"/>
    </source>
</evidence>
<sequence>MVTMYDLKRVGDAVYEIAMNESTGMKVPVRVYANKYIFEHMQRDRTLMQAVNASMLPSITGSMLVMPDGHEGYGFPVGGVAAFDADNGIVSPGAIGFDINCLHPDTKIYRDDGAYFNIAEAEFHSLDIFDKVDKVKSSAAPLLFMKKKFDGELFKIKTRLGKQILVTGDHPLMTQHGMVNAIDLTAEEKVLITGYEGMEYVKPSPIPIVGEDGIRKAMHALGIKNNGNACSQVINFLRSVNLLEIRRDSEKLPILLKLFGIVLGDGTLPYGKHGILPMQIYGKKEDLETIKRDLGKLGINCNVYHRLRKHNIHTQYGNPKFDFDEYSLHVTSRAFGVVLAALGCPVGNKSITEYRIPDWLMNSEKWQKRLFLAAYFGAELSTPRYNNDQNISELSFSVNKIESMRENALQFVSDIRSMLSSLDISTSEPAWVEGYRYAGKHGHTIGLRLSILSNTENMERFLKTVGYAYNTEKERLASLSALYISYLKGVRKRLAETRSKAMELQKAAVPSKRIIMQLSGNGISTSFVEHTLWGRDSAPRAYGVEKFKEFCAINEAGSSGFIYDDIASIENVKYRGYVFDISMNDKNHDFIANSMVVSNCGVRLVKTNLSEADVRPKLNPLMDALFKNVPSGVGSKINLGFTDQDLENVAIEGVGYIIGKGYGWKEDADRTEENGAIAGADSSKVSKTAKSRGKQQLGTLGAGNHFLEVQKVEKIFDEKLAEAYGLHTNQIVVMLHSGSRGYGHQVCSDYLDTLSTYQTKNNIKLPDPELAYAYLDSKEAQDYLGAMRSAVNFAFANRQIMMHSIRKSFEDVFARSSDSMGMDLLYDVAHNIAKLEEHTVEGKRKRLIVHRKGATRAFAPGRQEVPKIYRAYGQPVIIPGSMGTASYILAGREEAMQETFGSSCHGSGRLMSRHQAIRDIPMSQTLSELDAKHIAVRVRSKKLISEEAMEAYKNVDDVVATISEAKISNIVARLVPIGVAKG</sequence>
<dbReference type="InterPro" id="IPR001233">
    <property type="entry name" value="RtcB"/>
</dbReference>
<dbReference type="SUPFAM" id="SSF103365">
    <property type="entry name" value="Hypothetical protein PH1602"/>
    <property type="match status" value="2"/>
</dbReference>
<gene>
    <name evidence="18" type="ORF">B2A_01373</name>
</gene>
<dbReference type="GO" id="GO:0006396">
    <property type="term" value="P:RNA processing"/>
    <property type="evidence" value="ECO:0007669"/>
    <property type="project" value="InterPro"/>
</dbReference>
<proteinExistence type="inferred from homology"/>
<comment type="caution">
    <text evidence="18">The sequence shown here is derived from an EMBL/GenBank/DDBJ whole genome shotgun (WGS) entry which is preliminary data.</text>
</comment>
<dbReference type="InterPro" id="IPR006142">
    <property type="entry name" value="INTEIN"/>
</dbReference>
<dbReference type="GO" id="GO:0016787">
    <property type="term" value="F:hydrolase activity"/>
    <property type="evidence" value="ECO:0007669"/>
    <property type="project" value="UniProtKB-KW"/>
</dbReference>
<dbReference type="PROSITE" id="PS50817">
    <property type="entry name" value="INTEIN_N_TER"/>
    <property type="match status" value="1"/>
</dbReference>
<dbReference type="Gene3D" id="3.90.1860.10">
    <property type="entry name" value="tRNA-splicing ligase RtcB"/>
    <property type="match status" value="2"/>
</dbReference>
<keyword evidence="14" id="KW-0464">Manganese</keyword>
<reference evidence="18" key="2">
    <citation type="journal article" date="2014" name="ISME J.">
        <title>Microbial stratification in low pH oxic and suboxic macroscopic growths along an acid mine drainage.</title>
        <authorList>
            <person name="Mendez-Garcia C."/>
            <person name="Mesa V."/>
            <person name="Sprenger R.R."/>
            <person name="Richter M."/>
            <person name="Diez M.S."/>
            <person name="Solano J."/>
            <person name="Bargiela R."/>
            <person name="Golyshina O.V."/>
            <person name="Manteca A."/>
            <person name="Ramos J.L."/>
            <person name="Gallego J.R."/>
            <person name="Llorente I."/>
            <person name="Martins Dos Santos V.A."/>
            <person name="Jensen O.N."/>
            <person name="Pelaez A.I."/>
            <person name="Sanchez J."/>
            <person name="Ferrer M."/>
        </authorList>
    </citation>
    <scope>NUCLEOTIDE SEQUENCE</scope>
</reference>
<keyword evidence="12" id="KW-0651">Protein splicing</keyword>
<dbReference type="EMBL" id="AUZZ01001017">
    <property type="protein sequence ID" value="EQD65941.1"/>
    <property type="molecule type" value="Genomic_DNA"/>
</dbReference>
<dbReference type="AlphaFoldDB" id="T1AZD3"/>
<dbReference type="Gene3D" id="3.10.28.10">
    <property type="entry name" value="Homing endonucleases"/>
    <property type="match status" value="1"/>
</dbReference>
<dbReference type="PANTHER" id="PTHR11118:SF1">
    <property type="entry name" value="RNA-SPLICING LIGASE RTCB HOMOLOG"/>
    <property type="match status" value="1"/>
</dbReference>
<dbReference type="InterPro" id="IPR006141">
    <property type="entry name" value="Intein_N"/>
</dbReference>
<dbReference type="InterPro" id="IPR036025">
    <property type="entry name" value="RtcB-like_sf"/>
</dbReference>
<dbReference type="Pfam" id="PF01139">
    <property type="entry name" value="RtcB"/>
    <property type="match status" value="2"/>
</dbReference>
<evidence type="ECO:0000256" key="13">
    <source>
        <dbReference type="ARBA" id="ARBA00023134"/>
    </source>
</evidence>
<keyword evidence="7" id="KW-0547">Nucleotide-binding</keyword>
<evidence type="ECO:0000256" key="1">
    <source>
        <dbReference type="ARBA" id="ARBA00001936"/>
    </source>
</evidence>
<dbReference type="SUPFAM" id="SSF51294">
    <property type="entry name" value="Hedgehog/intein (Hint) domain"/>
    <property type="match status" value="1"/>
</dbReference>
<evidence type="ECO:0000259" key="17">
    <source>
        <dbReference type="PROSITE" id="PS50819"/>
    </source>
</evidence>
<dbReference type="InterPro" id="IPR027434">
    <property type="entry name" value="Homing_endonucl"/>
</dbReference>
<dbReference type="InterPro" id="IPR004042">
    <property type="entry name" value="Intein_endonuc_central"/>
</dbReference>
<comment type="cofactor">
    <cofactor evidence="1">
        <name>Mn(2+)</name>
        <dbReference type="ChEBI" id="CHEBI:29035"/>
    </cofactor>
</comment>
<evidence type="ECO:0000256" key="10">
    <source>
        <dbReference type="ARBA" id="ARBA00022813"/>
    </source>
</evidence>
<evidence type="ECO:0000256" key="8">
    <source>
        <dbReference type="ARBA" id="ARBA00022759"/>
    </source>
</evidence>
<evidence type="ECO:0000256" key="15">
    <source>
        <dbReference type="ARBA" id="ARBA00047746"/>
    </source>
</evidence>
<name>T1AZD3_9ZZZZ</name>
<evidence type="ECO:0000256" key="4">
    <source>
        <dbReference type="ARBA" id="ARBA00022598"/>
    </source>
</evidence>
<dbReference type="GO" id="GO:0046872">
    <property type="term" value="F:metal ion binding"/>
    <property type="evidence" value="ECO:0007669"/>
    <property type="project" value="UniProtKB-KW"/>
</dbReference>
<dbReference type="CDD" id="cd00081">
    <property type="entry name" value="Hint"/>
    <property type="match status" value="1"/>
</dbReference>
<dbReference type="PROSITE" id="PS50818">
    <property type="entry name" value="INTEIN_C_TER"/>
    <property type="match status" value="1"/>
</dbReference>
<dbReference type="PANTHER" id="PTHR11118">
    <property type="entry name" value="RNA-SPLICING LIGASE RTCB HOMOLOG"/>
    <property type="match status" value="1"/>
</dbReference>
<evidence type="ECO:0000256" key="5">
    <source>
        <dbReference type="ARBA" id="ARBA00022722"/>
    </source>
</evidence>
<comment type="similarity">
    <text evidence="2">Belongs to the RtcB family.</text>
</comment>
<dbReference type="InterPro" id="IPR003586">
    <property type="entry name" value="Hint_dom_C"/>
</dbReference>
<comment type="catalytic activity">
    <reaction evidence="15">
        <text>a 3'-end 3'-phospho-ribonucleotide-RNA + a 5'-end dephospho-ribonucleoside-RNA + GTP = a ribonucleotidyl-ribonucleotide-RNA + GMP + diphosphate</text>
        <dbReference type="Rhea" id="RHEA:68076"/>
        <dbReference type="Rhea" id="RHEA-COMP:10463"/>
        <dbReference type="Rhea" id="RHEA-COMP:13936"/>
        <dbReference type="Rhea" id="RHEA-COMP:17355"/>
        <dbReference type="ChEBI" id="CHEBI:33019"/>
        <dbReference type="ChEBI" id="CHEBI:37565"/>
        <dbReference type="ChEBI" id="CHEBI:58115"/>
        <dbReference type="ChEBI" id="CHEBI:83062"/>
        <dbReference type="ChEBI" id="CHEBI:138284"/>
        <dbReference type="ChEBI" id="CHEBI:173118"/>
        <dbReference type="EC" id="6.5.1.8"/>
    </reaction>
</comment>
<dbReference type="SMART" id="SM00305">
    <property type="entry name" value="HintC"/>
    <property type="match status" value="1"/>
</dbReference>
<dbReference type="InterPro" id="IPR036844">
    <property type="entry name" value="Hint_dom_sf"/>
</dbReference>
<evidence type="ECO:0000256" key="14">
    <source>
        <dbReference type="ARBA" id="ARBA00023211"/>
    </source>
</evidence>
<dbReference type="GO" id="GO:0004519">
    <property type="term" value="F:endonuclease activity"/>
    <property type="evidence" value="ECO:0007669"/>
    <property type="project" value="UniProtKB-KW"/>
</dbReference>
<dbReference type="InterPro" id="IPR003587">
    <property type="entry name" value="Hint_dom_N"/>
</dbReference>
<evidence type="ECO:0000256" key="2">
    <source>
        <dbReference type="ARBA" id="ARBA00008071"/>
    </source>
</evidence>
<dbReference type="NCBIfam" id="TIGR01445">
    <property type="entry name" value="intein_Nterm"/>
    <property type="match status" value="1"/>
</dbReference>
<evidence type="ECO:0000256" key="11">
    <source>
        <dbReference type="ARBA" id="ARBA00022886"/>
    </source>
</evidence>
<feature type="domain" description="DOD-type homing endonuclease" evidence="17">
    <location>
        <begin position="258"/>
        <end position="424"/>
    </location>
</feature>
<keyword evidence="4" id="KW-0436">Ligase</keyword>
<comment type="catalytic activity">
    <reaction evidence="16">
        <text>a 3'-end 2',3'-cyclophospho-ribonucleotide-RNA + a 5'-end dephospho-ribonucleoside-RNA + GTP + H2O = a ribonucleotidyl-ribonucleotide-RNA + GMP + diphosphate + H(+)</text>
        <dbReference type="Rhea" id="RHEA:68080"/>
        <dbReference type="Rhea" id="RHEA-COMP:10464"/>
        <dbReference type="Rhea" id="RHEA-COMP:13936"/>
        <dbReference type="Rhea" id="RHEA-COMP:17355"/>
        <dbReference type="ChEBI" id="CHEBI:15377"/>
        <dbReference type="ChEBI" id="CHEBI:15378"/>
        <dbReference type="ChEBI" id="CHEBI:33019"/>
        <dbReference type="ChEBI" id="CHEBI:37565"/>
        <dbReference type="ChEBI" id="CHEBI:58115"/>
        <dbReference type="ChEBI" id="CHEBI:83064"/>
        <dbReference type="ChEBI" id="CHEBI:138284"/>
        <dbReference type="ChEBI" id="CHEBI:173118"/>
        <dbReference type="EC" id="6.5.1.8"/>
    </reaction>
</comment>
<evidence type="ECO:0000256" key="3">
    <source>
        <dbReference type="ARBA" id="ARBA00012726"/>
    </source>
</evidence>
<dbReference type="GO" id="GO:0170057">
    <property type="term" value="F:RNA ligase (GTP) activity"/>
    <property type="evidence" value="ECO:0007669"/>
    <property type="project" value="UniProtKB-EC"/>
</dbReference>
<keyword evidence="8" id="KW-0255">Endonuclease</keyword>
<dbReference type="GO" id="GO:0005525">
    <property type="term" value="F:GTP binding"/>
    <property type="evidence" value="ECO:0007669"/>
    <property type="project" value="UniProtKB-KW"/>
</dbReference>
<dbReference type="InterPro" id="IPR030934">
    <property type="entry name" value="Intein_C"/>
</dbReference>
<dbReference type="GO" id="GO:0006314">
    <property type="term" value="P:intron homing"/>
    <property type="evidence" value="ECO:0007669"/>
    <property type="project" value="UniProtKB-KW"/>
</dbReference>
<keyword evidence="10" id="KW-0068">Autocatalytic cleavage</keyword>
<evidence type="ECO:0000256" key="12">
    <source>
        <dbReference type="ARBA" id="ARBA00023000"/>
    </source>
</evidence>
<dbReference type="PROSITE" id="PS50819">
    <property type="entry name" value="INTEIN_ENDONUCLEASE"/>
    <property type="match status" value="1"/>
</dbReference>